<feature type="transmembrane region" description="Helical" evidence="1">
    <location>
        <begin position="53"/>
        <end position="72"/>
    </location>
</feature>
<evidence type="ECO:0000313" key="3">
    <source>
        <dbReference type="Proteomes" id="UP001449657"/>
    </source>
</evidence>
<organism evidence="2 3">
    <name type="scientific">Chitinophaga caseinilytica</name>
    <dbReference type="NCBI Taxonomy" id="2267521"/>
    <lineage>
        <taxon>Bacteria</taxon>
        <taxon>Pseudomonadati</taxon>
        <taxon>Bacteroidota</taxon>
        <taxon>Chitinophagia</taxon>
        <taxon>Chitinophagales</taxon>
        <taxon>Chitinophagaceae</taxon>
        <taxon>Chitinophaga</taxon>
    </lineage>
</organism>
<proteinExistence type="predicted"/>
<feature type="transmembrane region" description="Helical" evidence="1">
    <location>
        <begin position="382"/>
        <end position="404"/>
    </location>
</feature>
<feature type="transmembrane region" description="Helical" evidence="1">
    <location>
        <begin position="12"/>
        <end position="33"/>
    </location>
</feature>
<reference evidence="2 3" key="1">
    <citation type="submission" date="2024-03" db="EMBL/GenBank/DDBJ databases">
        <title>Chitinophaga caseinilytica sp. nov., a casein hydrolysing bacterium isolated from forest soil.</title>
        <authorList>
            <person name="Lee D.S."/>
            <person name="Han D.M."/>
            <person name="Baek J.H."/>
            <person name="Choi D.G."/>
            <person name="Jeon J.H."/>
            <person name="Jeon C.O."/>
        </authorList>
    </citation>
    <scope>NUCLEOTIDE SEQUENCE [LARGE SCALE GENOMIC DNA]</scope>
    <source>
        <strain evidence="2 3">KACC 19118</strain>
    </source>
</reference>
<accession>A0ABZ2Z033</accession>
<feature type="transmembrane region" description="Helical" evidence="1">
    <location>
        <begin position="350"/>
        <end position="376"/>
    </location>
</feature>
<dbReference type="RefSeq" id="WP_341839681.1">
    <property type="nucleotide sequence ID" value="NZ_CP149792.1"/>
</dbReference>
<keyword evidence="1" id="KW-0812">Transmembrane</keyword>
<feature type="transmembrane region" description="Helical" evidence="1">
    <location>
        <begin position="84"/>
        <end position="102"/>
    </location>
</feature>
<protein>
    <submittedName>
        <fullName evidence="2">Uncharacterized protein</fullName>
    </submittedName>
</protein>
<dbReference type="Proteomes" id="UP001449657">
    <property type="component" value="Chromosome"/>
</dbReference>
<dbReference type="EMBL" id="CP150096">
    <property type="protein sequence ID" value="WZN44922.1"/>
    <property type="molecule type" value="Genomic_DNA"/>
</dbReference>
<evidence type="ECO:0000313" key="2">
    <source>
        <dbReference type="EMBL" id="WZN44922.1"/>
    </source>
</evidence>
<name>A0ABZ2Z033_9BACT</name>
<sequence>MESIMRERRAGNWVRISLFNLLVVSLFGLLMRYKIVFSLPGLNQKFLLHAHSHFAFGGWVSLLLMVLMVRALPASVPGKYARHFHRLLIAWLVCAYGMLVTFTLQGYAFASILFSTAAVVLSFVFAISYFRALKAVPGLAGARWLKAALVWNMLSAIGTSCLSLLMATHTANQEAYLASIYWYLHFQYNGWFFFACMGLFIRYLHARNIALPGEKMVFGLFLWSCLPAYGLSVLWLKLPAAAIAIAGMSAVAQALGWSLLLRGIFRSMRQLLPQLSKLSAMMLSVAGLAFTVKIILQLASADPSLSAIAFGSRTIVITYLHLVLLVGISLFLMGLVVAEGLLPVSRYVQAGAVAFTAGVVLNELLLAAQSIGGLLYFPLPGIFESLLGVSVLMSAGLGMMNAGWTRVARLQALPVHAGKQ</sequence>
<keyword evidence="1" id="KW-1133">Transmembrane helix</keyword>
<feature type="transmembrane region" description="Helical" evidence="1">
    <location>
        <begin position="108"/>
        <end position="132"/>
    </location>
</feature>
<feature type="transmembrane region" description="Helical" evidence="1">
    <location>
        <begin position="316"/>
        <end position="338"/>
    </location>
</feature>
<feature type="transmembrane region" description="Helical" evidence="1">
    <location>
        <begin position="277"/>
        <end position="296"/>
    </location>
</feature>
<feature type="transmembrane region" description="Helical" evidence="1">
    <location>
        <begin position="186"/>
        <end position="204"/>
    </location>
</feature>
<feature type="transmembrane region" description="Helical" evidence="1">
    <location>
        <begin position="216"/>
        <end position="236"/>
    </location>
</feature>
<keyword evidence="1" id="KW-0472">Membrane</keyword>
<evidence type="ECO:0000256" key="1">
    <source>
        <dbReference type="SAM" id="Phobius"/>
    </source>
</evidence>
<feature type="transmembrane region" description="Helical" evidence="1">
    <location>
        <begin position="242"/>
        <end position="265"/>
    </location>
</feature>
<gene>
    <name evidence="2" type="ORF">WJU22_18665</name>
</gene>
<feature type="transmembrane region" description="Helical" evidence="1">
    <location>
        <begin position="144"/>
        <end position="166"/>
    </location>
</feature>
<keyword evidence="3" id="KW-1185">Reference proteome</keyword>